<proteinExistence type="predicted"/>
<keyword evidence="2" id="KW-1185">Reference proteome</keyword>
<dbReference type="EMBL" id="AP010904">
    <property type="protein sequence ID" value="BAH77168.1"/>
    <property type="molecule type" value="Genomic_DNA"/>
</dbReference>
<accession>C4XM40</accession>
<sequence length="121" mass="14613">MNRIRVMVSMFIQSNQSRKHFSYKRTLQIAEVIILKKSFSTFFYMSLMLPLCAFRKDYINTFFRMNILTFATRYCLNNFKRTSRWISNFTRKELSTRGDFKVITASHTFSPKFLYLNSLIR</sequence>
<dbReference type="KEGG" id="dma:DMR_36770"/>
<name>C4XM40_SOLM1</name>
<organism evidence="1 2">
    <name type="scientific">Solidesulfovibrio magneticus (strain ATCC 700980 / DSM 13731 / RS-1)</name>
    <name type="common">Desulfovibrio magneticus</name>
    <dbReference type="NCBI Taxonomy" id="573370"/>
    <lineage>
        <taxon>Bacteria</taxon>
        <taxon>Pseudomonadati</taxon>
        <taxon>Thermodesulfobacteriota</taxon>
        <taxon>Desulfovibrionia</taxon>
        <taxon>Desulfovibrionales</taxon>
        <taxon>Desulfovibrionaceae</taxon>
        <taxon>Solidesulfovibrio</taxon>
    </lineage>
</organism>
<dbReference type="Proteomes" id="UP000009071">
    <property type="component" value="Chromosome"/>
</dbReference>
<dbReference type="AlphaFoldDB" id="C4XM40"/>
<evidence type="ECO:0000313" key="1">
    <source>
        <dbReference type="EMBL" id="BAH77168.1"/>
    </source>
</evidence>
<protein>
    <submittedName>
        <fullName evidence="1">Uncharacterized protein</fullName>
    </submittedName>
</protein>
<gene>
    <name evidence="1" type="ordered locus">DMR_36770</name>
</gene>
<dbReference type="HOGENOM" id="CLU_2034298_0_0_7"/>
<evidence type="ECO:0000313" key="2">
    <source>
        <dbReference type="Proteomes" id="UP000009071"/>
    </source>
</evidence>
<reference evidence="1 2" key="1">
    <citation type="journal article" date="2009" name="Genome Res.">
        <title>Whole genome sequence of Desulfovibrio magneticus strain RS-1 revealed common gene clusters in magnetotactic bacteria.</title>
        <authorList>
            <person name="Nakazawa H."/>
            <person name="Arakaki A."/>
            <person name="Narita-Yamada S."/>
            <person name="Yashiro I."/>
            <person name="Jinno K."/>
            <person name="Aoki N."/>
            <person name="Tsuruyama A."/>
            <person name="Okamura Y."/>
            <person name="Tanikawa S."/>
            <person name="Fujita N."/>
            <person name="Takeyama H."/>
            <person name="Matsunaga T."/>
        </authorList>
    </citation>
    <scope>NUCLEOTIDE SEQUENCE [LARGE SCALE GENOMIC DNA]</scope>
    <source>
        <strain evidence="2">ATCC 700980 / DSM 13731 / RS-1</strain>
    </source>
</reference>